<accession>A0ABT6ZN86</accession>
<dbReference type="InterPro" id="IPR036568">
    <property type="entry name" value="GGCT-like_sf"/>
</dbReference>
<name>A0ABT6ZN86_9ACTN</name>
<organism evidence="4 5">
    <name type="scientific">Streptomyces iconiensis</name>
    <dbReference type="NCBI Taxonomy" id="1384038"/>
    <lineage>
        <taxon>Bacteria</taxon>
        <taxon>Bacillati</taxon>
        <taxon>Actinomycetota</taxon>
        <taxon>Actinomycetes</taxon>
        <taxon>Kitasatosporales</taxon>
        <taxon>Streptomycetaceae</taxon>
        <taxon>Streptomyces</taxon>
    </lineage>
</organism>
<dbReference type="InterPro" id="IPR013024">
    <property type="entry name" value="GGCT-like"/>
</dbReference>
<feature type="domain" description="Gamma-glutamylcyclotransferase AIG2-like" evidence="3">
    <location>
        <begin position="20"/>
        <end position="127"/>
    </location>
</feature>
<dbReference type="InterPro" id="IPR009288">
    <property type="entry name" value="AIG2-like_dom"/>
</dbReference>
<dbReference type="EMBL" id="JANCPR020000001">
    <property type="protein sequence ID" value="MDJ1130500.1"/>
    <property type="molecule type" value="Genomic_DNA"/>
</dbReference>
<dbReference type="InterPro" id="IPR045038">
    <property type="entry name" value="AIG2-like"/>
</dbReference>
<dbReference type="SUPFAM" id="SSF110857">
    <property type="entry name" value="Gamma-glutamyl cyclotransferase-like"/>
    <property type="match status" value="1"/>
</dbReference>
<dbReference type="Proteomes" id="UP001214441">
    <property type="component" value="Unassembled WGS sequence"/>
</dbReference>
<sequence length="156" mass="17005">MTDPDVPPRLGPVVPGTAALFVYGTLRFPRILTALLGHVPALTPATVTGWRTAALRNRPYPGLVRADGKNAEGLLLAGLSAREWRLLDDFEDDQYALRTLTLDAAPPRPAAERLPPEAWAYVWVSPGEVRAHTWEAEDFAAHQLDAYAARLESALG</sequence>
<evidence type="ECO:0000313" key="5">
    <source>
        <dbReference type="Proteomes" id="UP001214441"/>
    </source>
</evidence>
<protein>
    <recommendedName>
        <fullName evidence="2">Putative gamma-glutamylcyclotransferase</fullName>
    </recommendedName>
</protein>
<dbReference type="CDD" id="cd06661">
    <property type="entry name" value="GGCT_like"/>
    <property type="match status" value="1"/>
</dbReference>
<proteinExistence type="predicted"/>
<comment type="caution">
    <text evidence="4">The sequence shown here is derived from an EMBL/GenBank/DDBJ whole genome shotgun (WGS) entry which is preliminary data.</text>
</comment>
<evidence type="ECO:0000256" key="2">
    <source>
        <dbReference type="ARBA" id="ARBA00030602"/>
    </source>
</evidence>
<dbReference type="PANTHER" id="PTHR31544:SF2">
    <property type="entry name" value="AIG2-LIKE PROTEIN D"/>
    <property type="match status" value="1"/>
</dbReference>
<dbReference type="Gene3D" id="3.10.490.10">
    <property type="entry name" value="Gamma-glutamyl cyclotransferase-like"/>
    <property type="match status" value="1"/>
</dbReference>
<keyword evidence="1" id="KW-0808">Transferase</keyword>
<evidence type="ECO:0000313" key="4">
    <source>
        <dbReference type="EMBL" id="MDJ1130500.1"/>
    </source>
</evidence>
<evidence type="ECO:0000259" key="3">
    <source>
        <dbReference type="Pfam" id="PF06094"/>
    </source>
</evidence>
<dbReference type="RefSeq" id="WP_274039821.1">
    <property type="nucleotide sequence ID" value="NZ_JANCPR020000001.1"/>
</dbReference>
<dbReference type="PANTHER" id="PTHR31544">
    <property type="entry name" value="AIG2-LIKE PROTEIN D"/>
    <property type="match status" value="1"/>
</dbReference>
<dbReference type="Pfam" id="PF06094">
    <property type="entry name" value="GGACT"/>
    <property type="match status" value="1"/>
</dbReference>
<gene>
    <name evidence="4" type="ORF">NMN56_000750</name>
</gene>
<reference evidence="4 5" key="1">
    <citation type="submission" date="2023-05" db="EMBL/GenBank/DDBJ databases">
        <title>Streptantibioticus silvisoli sp. nov., acidotolerant actinomycetes 1 from pine litter.</title>
        <authorList>
            <person name="Swiecimska M."/>
            <person name="Golinska P."/>
            <person name="Sangal V."/>
            <person name="Wachnowicz B."/>
            <person name="Goodfellow M."/>
        </authorList>
    </citation>
    <scope>NUCLEOTIDE SEQUENCE [LARGE SCALE GENOMIC DNA]</scope>
    <source>
        <strain evidence="4 5">DSM 42109</strain>
    </source>
</reference>
<keyword evidence="5" id="KW-1185">Reference proteome</keyword>
<evidence type="ECO:0000256" key="1">
    <source>
        <dbReference type="ARBA" id="ARBA00022679"/>
    </source>
</evidence>